<dbReference type="EMBL" id="CP045904">
    <property type="protein sequence ID" value="QQP36173.1"/>
    <property type="molecule type" value="Genomic_DNA"/>
</dbReference>
<evidence type="ECO:0000313" key="2">
    <source>
        <dbReference type="EMBL" id="QQP36173.1"/>
    </source>
</evidence>
<keyword evidence="2" id="KW-0645">Protease</keyword>
<dbReference type="Gene3D" id="2.40.10.10">
    <property type="entry name" value="Trypsin-like serine proteases"/>
    <property type="match status" value="1"/>
</dbReference>
<dbReference type="PROSITE" id="PS50240">
    <property type="entry name" value="TRYPSIN_DOM"/>
    <property type="match status" value="1"/>
</dbReference>
<name>A0A7T8JV46_CALRO</name>
<keyword evidence="3" id="KW-1185">Reference proteome</keyword>
<protein>
    <submittedName>
        <fullName evidence="2">Serine protease easter</fullName>
    </submittedName>
</protein>
<feature type="domain" description="Peptidase S1" evidence="1">
    <location>
        <begin position="1"/>
        <end position="82"/>
    </location>
</feature>
<sequence>MLRGLQKAIQLCNSWKSNLRRRREKQDSCSGDSGSTLMQEYQLQYTAVGVVSFGPKLCGTEGVPGVYTRVRNYMDWILDSLE</sequence>
<organism evidence="2 3">
    <name type="scientific">Caligus rogercresseyi</name>
    <name type="common">Sea louse</name>
    <dbReference type="NCBI Taxonomy" id="217165"/>
    <lineage>
        <taxon>Eukaryota</taxon>
        <taxon>Metazoa</taxon>
        <taxon>Ecdysozoa</taxon>
        <taxon>Arthropoda</taxon>
        <taxon>Crustacea</taxon>
        <taxon>Multicrustacea</taxon>
        <taxon>Hexanauplia</taxon>
        <taxon>Copepoda</taxon>
        <taxon>Siphonostomatoida</taxon>
        <taxon>Caligidae</taxon>
        <taxon>Caligus</taxon>
    </lineage>
</organism>
<dbReference type="PANTHER" id="PTHR24258:SF144">
    <property type="entry name" value="GH14088P"/>
    <property type="match status" value="1"/>
</dbReference>
<dbReference type="OrthoDB" id="6352817at2759"/>
<dbReference type="Pfam" id="PF00089">
    <property type="entry name" value="Trypsin"/>
    <property type="match status" value="1"/>
</dbReference>
<reference evidence="3" key="1">
    <citation type="submission" date="2021-01" db="EMBL/GenBank/DDBJ databases">
        <title>Caligus Genome Assembly.</title>
        <authorList>
            <person name="Gallardo-Escarate C."/>
        </authorList>
    </citation>
    <scope>NUCLEOTIDE SEQUENCE [LARGE SCALE GENOMIC DNA]</scope>
</reference>
<dbReference type="InterPro" id="IPR001254">
    <property type="entry name" value="Trypsin_dom"/>
</dbReference>
<keyword evidence="2" id="KW-0378">Hydrolase</keyword>
<dbReference type="AlphaFoldDB" id="A0A7T8JV46"/>
<dbReference type="PANTHER" id="PTHR24258">
    <property type="entry name" value="SERINE PROTEASE-RELATED"/>
    <property type="match status" value="1"/>
</dbReference>
<dbReference type="GO" id="GO:0004252">
    <property type="term" value="F:serine-type endopeptidase activity"/>
    <property type="evidence" value="ECO:0007669"/>
    <property type="project" value="InterPro"/>
</dbReference>
<proteinExistence type="predicted"/>
<dbReference type="InterPro" id="IPR009003">
    <property type="entry name" value="Peptidase_S1_PA"/>
</dbReference>
<gene>
    <name evidence="2" type="ORF">FKW44_021184</name>
</gene>
<dbReference type="InterPro" id="IPR043504">
    <property type="entry name" value="Peptidase_S1_PA_chymotrypsin"/>
</dbReference>
<evidence type="ECO:0000313" key="3">
    <source>
        <dbReference type="Proteomes" id="UP000595437"/>
    </source>
</evidence>
<evidence type="ECO:0000259" key="1">
    <source>
        <dbReference type="PROSITE" id="PS50240"/>
    </source>
</evidence>
<dbReference type="SUPFAM" id="SSF50494">
    <property type="entry name" value="Trypsin-like serine proteases"/>
    <property type="match status" value="1"/>
</dbReference>
<accession>A0A7T8JV46</accession>
<dbReference type="GO" id="GO:0006508">
    <property type="term" value="P:proteolysis"/>
    <property type="evidence" value="ECO:0007669"/>
    <property type="project" value="UniProtKB-KW"/>
</dbReference>
<dbReference type="Proteomes" id="UP000595437">
    <property type="component" value="Chromosome 15"/>
</dbReference>